<sequence>MYQFNLFLFMKKSTVMLWAIFGALLMGCSDEEIANVETSSRNAIGFNVLSNAAETRATPTTNTNLKNTDFDVFAFTADGTAFMGKVDTEFGHDGVNIVYKDNKWDYKNAGDLRYWPTEPLDFYAFNPGTVDEAMQWSYMWEATKDTQKITYSCSDEYGSGINAHENYDVMYAIAKGQTKDKNNGVVKFNFKHILSQVVFKAKTEYDNMQVNIKDIKIFNVKMGGVYTLPATADGTGSWAVGDWPESSTGGGSITVVQGKFIEVNSNTTATDISEKTPMLNIPQKLTAWKVSEEATNTKIKADGAHQCYLSITCKIQQSGGYLLGSADSYGTIYVPFGDTWVAGKRHIYTLIFGGGYTDQGVAVLNPIQFDAETTGWVDADKDVNVQPQP</sequence>
<dbReference type="Proteomes" id="UP000260874">
    <property type="component" value="Unassembled WGS sequence"/>
</dbReference>
<protein>
    <submittedName>
        <fullName evidence="2">Fimbrillin family protein</fullName>
    </submittedName>
</protein>
<dbReference type="CDD" id="cd13120">
    <property type="entry name" value="BF2867_like_N"/>
    <property type="match status" value="1"/>
</dbReference>
<organism evidence="2 3">
    <name type="scientific">Bacteroides uniformis</name>
    <dbReference type="NCBI Taxonomy" id="820"/>
    <lineage>
        <taxon>Bacteria</taxon>
        <taxon>Pseudomonadati</taxon>
        <taxon>Bacteroidota</taxon>
        <taxon>Bacteroidia</taxon>
        <taxon>Bacteroidales</taxon>
        <taxon>Bacteroidaceae</taxon>
        <taxon>Bacteroides</taxon>
    </lineage>
</organism>
<dbReference type="Pfam" id="PF13149">
    <property type="entry name" value="Mfa_like_1"/>
    <property type="match status" value="1"/>
</dbReference>
<dbReference type="EMBL" id="QSRB01000022">
    <property type="protein sequence ID" value="RGK80869.1"/>
    <property type="molecule type" value="Genomic_DNA"/>
</dbReference>
<comment type="caution">
    <text evidence="2">The sequence shown here is derived from an EMBL/GenBank/DDBJ whole genome shotgun (WGS) entry which is preliminary data.</text>
</comment>
<evidence type="ECO:0000256" key="1">
    <source>
        <dbReference type="SAM" id="SignalP"/>
    </source>
</evidence>
<dbReference type="InterPro" id="IPR025049">
    <property type="entry name" value="Mfa-like_1"/>
</dbReference>
<proteinExistence type="predicted"/>
<keyword evidence="1" id="KW-0732">Signal</keyword>
<feature type="chain" id="PRO_5017602182" evidence="1">
    <location>
        <begin position="35"/>
        <end position="389"/>
    </location>
</feature>
<reference evidence="2 3" key="1">
    <citation type="submission" date="2018-08" db="EMBL/GenBank/DDBJ databases">
        <title>A genome reference for cultivated species of the human gut microbiota.</title>
        <authorList>
            <person name="Zou Y."/>
            <person name="Xue W."/>
            <person name="Luo G."/>
        </authorList>
    </citation>
    <scope>NUCLEOTIDE SEQUENCE [LARGE SCALE GENOMIC DNA]</scope>
    <source>
        <strain evidence="2 3">TF09-22</strain>
    </source>
</reference>
<gene>
    <name evidence="2" type="ORF">DXC91_18935</name>
</gene>
<evidence type="ECO:0000313" key="3">
    <source>
        <dbReference type="Proteomes" id="UP000260874"/>
    </source>
</evidence>
<evidence type="ECO:0000313" key="2">
    <source>
        <dbReference type="EMBL" id="RGK80869.1"/>
    </source>
</evidence>
<dbReference type="InterPro" id="IPR042278">
    <property type="entry name" value="Mfa-like_1_N"/>
</dbReference>
<name>A0A3E4PLJ1_BACUN</name>
<accession>A0A3E4PLJ1</accession>
<dbReference type="AlphaFoldDB" id="A0A3E4PLJ1"/>
<feature type="signal peptide" evidence="1">
    <location>
        <begin position="1"/>
        <end position="34"/>
    </location>
</feature>
<dbReference type="Gene3D" id="2.60.40.2620">
    <property type="entry name" value="Fimbrillin-like"/>
    <property type="match status" value="1"/>
</dbReference>